<proteinExistence type="predicted"/>
<sequence length="127" mass="14691">MKDQVRALRQSLNLSQEDFAEKVGLTKNYISLVETGKRSLADRTIRDICRMYSVNEHWLRTGEGEPYIKGSDDELAELVGRLYKDKGSMRYKMSLELCRSMEKMTDEQLMAFAEFVKRLAEAATPEE</sequence>
<evidence type="ECO:0000313" key="2">
    <source>
        <dbReference type="EMBL" id="DAD93439.1"/>
    </source>
</evidence>
<dbReference type="Gene3D" id="1.10.260.40">
    <property type="entry name" value="lambda repressor-like DNA-binding domains"/>
    <property type="match status" value="1"/>
</dbReference>
<dbReference type="CDD" id="cd00093">
    <property type="entry name" value="HTH_XRE"/>
    <property type="match status" value="1"/>
</dbReference>
<feature type="domain" description="HTH cro/C1-type" evidence="1">
    <location>
        <begin position="5"/>
        <end position="59"/>
    </location>
</feature>
<dbReference type="InterPro" id="IPR010982">
    <property type="entry name" value="Lambda_DNA-bd_dom_sf"/>
</dbReference>
<dbReference type="SMART" id="SM00530">
    <property type="entry name" value="HTH_XRE"/>
    <property type="match status" value="1"/>
</dbReference>
<organism evidence="2">
    <name type="scientific">Myoviridae sp. ct0wg9</name>
    <dbReference type="NCBI Taxonomy" id="2826600"/>
    <lineage>
        <taxon>Viruses</taxon>
        <taxon>Duplodnaviria</taxon>
        <taxon>Heunggongvirae</taxon>
        <taxon>Uroviricota</taxon>
        <taxon>Caudoviricetes</taxon>
    </lineage>
</organism>
<name>A0A8S5NGF8_9CAUD</name>
<protein>
    <submittedName>
        <fullName evidence="2">Helix-turn-helix domain protein</fullName>
    </submittedName>
</protein>
<dbReference type="InterPro" id="IPR001387">
    <property type="entry name" value="Cro/C1-type_HTH"/>
</dbReference>
<reference evidence="2" key="1">
    <citation type="journal article" date="2021" name="Proc. Natl. Acad. Sci. U.S.A.">
        <title>A Catalog of Tens of Thousands of Viruses from Human Metagenomes Reveals Hidden Associations with Chronic Diseases.</title>
        <authorList>
            <person name="Tisza M.J."/>
            <person name="Buck C.B."/>
        </authorList>
    </citation>
    <scope>NUCLEOTIDE SEQUENCE</scope>
    <source>
        <strain evidence="2">Ct0wg9</strain>
    </source>
</reference>
<dbReference type="SUPFAM" id="SSF47413">
    <property type="entry name" value="lambda repressor-like DNA-binding domains"/>
    <property type="match status" value="1"/>
</dbReference>
<dbReference type="PROSITE" id="PS50943">
    <property type="entry name" value="HTH_CROC1"/>
    <property type="match status" value="1"/>
</dbReference>
<dbReference type="EMBL" id="BK015160">
    <property type="protein sequence ID" value="DAD93439.1"/>
    <property type="molecule type" value="Genomic_DNA"/>
</dbReference>
<dbReference type="GO" id="GO:0003677">
    <property type="term" value="F:DNA binding"/>
    <property type="evidence" value="ECO:0007669"/>
    <property type="project" value="InterPro"/>
</dbReference>
<accession>A0A8S5NGF8</accession>
<evidence type="ECO:0000259" key="1">
    <source>
        <dbReference type="PROSITE" id="PS50943"/>
    </source>
</evidence>
<dbReference type="Pfam" id="PF01381">
    <property type="entry name" value="HTH_3"/>
    <property type="match status" value="1"/>
</dbReference>